<name>A0A5B7K5H6_PORTR</name>
<gene>
    <name evidence="1" type="ORF">E2C01_101353</name>
</gene>
<evidence type="ECO:0000313" key="2">
    <source>
        <dbReference type="Proteomes" id="UP000324222"/>
    </source>
</evidence>
<dbReference type="AlphaFoldDB" id="A0A5B7K5H6"/>
<organism evidence="1 2">
    <name type="scientific">Portunus trituberculatus</name>
    <name type="common">Swimming crab</name>
    <name type="synonym">Neptunus trituberculatus</name>
    <dbReference type="NCBI Taxonomy" id="210409"/>
    <lineage>
        <taxon>Eukaryota</taxon>
        <taxon>Metazoa</taxon>
        <taxon>Ecdysozoa</taxon>
        <taxon>Arthropoda</taxon>
        <taxon>Crustacea</taxon>
        <taxon>Multicrustacea</taxon>
        <taxon>Malacostraca</taxon>
        <taxon>Eumalacostraca</taxon>
        <taxon>Eucarida</taxon>
        <taxon>Decapoda</taxon>
        <taxon>Pleocyemata</taxon>
        <taxon>Brachyura</taxon>
        <taxon>Eubrachyura</taxon>
        <taxon>Portunoidea</taxon>
        <taxon>Portunidae</taxon>
        <taxon>Portuninae</taxon>
        <taxon>Portunus</taxon>
    </lineage>
</organism>
<comment type="caution">
    <text evidence="1">The sequence shown here is derived from an EMBL/GenBank/DDBJ whole genome shotgun (WGS) entry which is preliminary data.</text>
</comment>
<evidence type="ECO:0000313" key="1">
    <source>
        <dbReference type="EMBL" id="MPD05602.1"/>
    </source>
</evidence>
<accession>A0A5B7K5H6</accession>
<dbReference type="EMBL" id="VSRR010146834">
    <property type="protein sequence ID" value="MPD05602.1"/>
    <property type="molecule type" value="Genomic_DNA"/>
</dbReference>
<protein>
    <submittedName>
        <fullName evidence="1">Uncharacterized protein</fullName>
    </submittedName>
</protein>
<reference evidence="1 2" key="1">
    <citation type="submission" date="2019-05" db="EMBL/GenBank/DDBJ databases">
        <title>Another draft genome of Portunus trituberculatus and its Hox gene families provides insights of decapod evolution.</title>
        <authorList>
            <person name="Jeong J.-H."/>
            <person name="Song I."/>
            <person name="Kim S."/>
            <person name="Choi T."/>
            <person name="Kim D."/>
            <person name="Ryu S."/>
            <person name="Kim W."/>
        </authorList>
    </citation>
    <scope>NUCLEOTIDE SEQUENCE [LARGE SCALE GENOMIC DNA]</scope>
    <source>
        <tissue evidence="1">Muscle</tissue>
    </source>
</reference>
<keyword evidence="2" id="KW-1185">Reference proteome</keyword>
<sequence length="19" mass="2075">MFPASSFSYVCLLNASNSH</sequence>
<dbReference type="Proteomes" id="UP000324222">
    <property type="component" value="Unassembled WGS sequence"/>
</dbReference>
<proteinExistence type="predicted"/>